<dbReference type="PANTHER" id="PTHR31571">
    <property type="entry name" value="ALTERED INHERITANCE OF MITOCHONDRIA PROTEIN 6"/>
    <property type="match status" value="1"/>
</dbReference>
<evidence type="ECO:0000256" key="4">
    <source>
        <dbReference type="ARBA" id="ARBA00022763"/>
    </source>
</evidence>
<dbReference type="GO" id="GO:0005634">
    <property type="term" value="C:nucleus"/>
    <property type="evidence" value="ECO:0007669"/>
    <property type="project" value="UniProtKB-SubCell"/>
</dbReference>
<comment type="subcellular location">
    <subcellularLocation>
        <location evidence="1">Nucleus</location>
    </subcellularLocation>
</comment>
<feature type="compositionally biased region" description="Low complexity" evidence="10">
    <location>
        <begin position="372"/>
        <end position="381"/>
    </location>
</feature>
<keyword evidence="6" id="KW-0805">Transcription regulation</keyword>
<dbReference type="InterPro" id="IPR051236">
    <property type="entry name" value="HAT_RTT109-like"/>
</dbReference>
<evidence type="ECO:0000256" key="7">
    <source>
        <dbReference type="ARBA" id="ARBA00023163"/>
    </source>
</evidence>
<evidence type="ECO:0000256" key="8">
    <source>
        <dbReference type="ARBA" id="ARBA00023242"/>
    </source>
</evidence>
<dbReference type="Proteomes" id="UP000215453">
    <property type="component" value="Chromosome 8"/>
</dbReference>
<dbReference type="Pfam" id="PF08214">
    <property type="entry name" value="HAT_KAT11"/>
    <property type="match status" value="1"/>
</dbReference>
<feature type="compositionally biased region" description="Basic and acidic residues" evidence="10">
    <location>
        <begin position="514"/>
        <end position="525"/>
    </location>
</feature>
<evidence type="ECO:0000256" key="9">
    <source>
        <dbReference type="ARBA" id="ARBA00048940"/>
    </source>
</evidence>
<keyword evidence="3" id="KW-0808">Transferase</keyword>
<evidence type="ECO:0000313" key="11">
    <source>
        <dbReference type="EMBL" id="SMY27349.1"/>
    </source>
</evidence>
<feature type="compositionally biased region" description="Low complexity" evidence="10">
    <location>
        <begin position="404"/>
        <end position="415"/>
    </location>
</feature>
<comment type="catalytic activity">
    <reaction evidence="9">
        <text>L-lysyl-[histone] + acetyl-CoA = N(6)-acetyl-L-lysyl-[histone] + CoA + H(+)</text>
        <dbReference type="Rhea" id="RHEA:21992"/>
        <dbReference type="Rhea" id="RHEA-COMP:9845"/>
        <dbReference type="Rhea" id="RHEA-COMP:11338"/>
        <dbReference type="ChEBI" id="CHEBI:15378"/>
        <dbReference type="ChEBI" id="CHEBI:29969"/>
        <dbReference type="ChEBI" id="CHEBI:57287"/>
        <dbReference type="ChEBI" id="CHEBI:57288"/>
        <dbReference type="ChEBI" id="CHEBI:61930"/>
        <dbReference type="EC" id="2.3.1.48"/>
    </reaction>
    <physiologicalReaction direction="left-to-right" evidence="9">
        <dbReference type="Rhea" id="RHEA:21993"/>
    </physiologicalReaction>
</comment>
<evidence type="ECO:0000256" key="10">
    <source>
        <dbReference type="SAM" id="MobiDB-lite"/>
    </source>
</evidence>
<gene>
    <name evidence="11" type="ORF">ZT1A5_G8793</name>
</gene>
<organism evidence="11 12">
    <name type="scientific">Zymoseptoria tritici ST99CH_1A5</name>
    <dbReference type="NCBI Taxonomy" id="1276529"/>
    <lineage>
        <taxon>Eukaryota</taxon>
        <taxon>Fungi</taxon>
        <taxon>Dikarya</taxon>
        <taxon>Ascomycota</taxon>
        <taxon>Pezizomycotina</taxon>
        <taxon>Dothideomycetes</taxon>
        <taxon>Dothideomycetidae</taxon>
        <taxon>Mycosphaerellales</taxon>
        <taxon>Mycosphaerellaceae</taxon>
        <taxon>Zymoseptoria</taxon>
    </lineage>
</organism>
<keyword evidence="4" id="KW-0227">DNA damage</keyword>
<reference evidence="11 12" key="1">
    <citation type="submission" date="2016-10" db="EMBL/GenBank/DDBJ databases">
        <authorList>
            <person name="Varghese N."/>
        </authorList>
    </citation>
    <scope>NUCLEOTIDE SEQUENCE [LARGE SCALE GENOMIC DNA]</scope>
</reference>
<dbReference type="SMART" id="SM01250">
    <property type="entry name" value="KAT11"/>
    <property type="match status" value="1"/>
</dbReference>
<feature type="region of interest" description="Disordered" evidence="10">
    <location>
        <begin position="353"/>
        <end position="420"/>
    </location>
</feature>
<keyword evidence="7" id="KW-0804">Transcription</keyword>
<dbReference type="PROSITE" id="PS51728">
    <property type="entry name" value="RTT109_HAT"/>
    <property type="match status" value="1"/>
</dbReference>
<dbReference type="GO" id="GO:0032931">
    <property type="term" value="F:histone H3K56 acetyltransferase activity"/>
    <property type="evidence" value="ECO:0007669"/>
    <property type="project" value="TreeGrafter"/>
</dbReference>
<dbReference type="InterPro" id="IPR013178">
    <property type="entry name" value="Histone_AcTrfase_Rtt109/CBP"/>
</dbReference>
<dbReference type="GO" id="GO:0006974">
    <property type="term" value="P:DNA damage response"/>
    <property type="evidence" value="ECO:0007669"/>
    <property type="project" value="UniProtKB-KW"/>
</dbReference>
<keyword evidence="8" id="KW-0539">Nucleus</keyword>
<dbReference type="EMBL" id="LT882683">
    <property type="protein sequence ID" value="SMY27349.1"/>
    <property type="molecule type" value="Genomic_DNA"/>
</dbReference>
<dbReference type="EC" id="2.3.1.48" evidence="2"/>
<protein>
    <recommendedName>
        <fullName evidence="2">histone acetyltransferase</fullName>
        <ecNumber evidence="2">2.3.1.48</ecNumber>
    </recommendedName>
</protein>
<evidence type="ECO:0000256" key="6">
    <source>
        <dbReference type="ARBA" id="ARBA00023015"/>
    </source>
</evidence>
<feature type="region of interest" description="Disordered" evidence="10">
    <location>
        <begin position="502"/>
        <end position="528"/>
    </location>
</feature>
<sequence>MASSTTLASSPTSLQETLSAVLPAGFNCTIRYVQSPAKPCDPLFSAPPGQPAERTRLASHFLTLSVEPASLGHETTQDSSAGGNDVISFAIEVLLYTTRRLTTLFVSKVDSTSYIPRQRPSPIQTTVTTFLRWLADNERRQRPTRKIVISLFARAQAQYLFPGSSDNKSKHVLDDRQLIKWWARVLDPIIPSLPPTSTDPSYQGYITVPGYATSELKRSFMPASSIKDPPNWLPGHPLTSLAATRHIPSDAPPRCLLPRFPDDPKARFIQDLDDEIGISQDSQPTSSSSNLSSPSKKGASNKSGGKWKSILDIERFWEAMEFRQECSSGRVVGFLWLVISPSSTATKDIIETQSQDSEVLPSSPTPTPSSPLPSNLPSQPNHRSTRRRIPLSGPIIPRQPRLKSGSSSTLSTMTSNPPSHPGGAILLSEEVYDKAMQTLLASDFSTLSHAVRSTERWIGEIRSGVEGSADVGLKVVGTKEVAAQAVEKETVDAVNDLGGMSVRKKRKVDGPNGAEKEVGEVKVGDQADGDQGEKVNILAASMVRKKAKKV</sequence>
<evidence type="ECO:0000256" key="3">
    <source>
        <dbReference type="ARBA" id="ARBA00022679"/>
    </source>
</evidence>
<evidence type="ECO:0000256" key="5">
    <source>
        <dbReference type="ARBA" id="ARBA00022990"/>
    </source>
</evidence>
<evidence type="ECO:0000256" key="2">
    <source>
        <dbReference type="ARBA" id="ARBA00013184"/>
    </source>
</evidence>
<dbReference type="GO" id="GO:0006355">
    <property type="term" value="P:regulation of DNA-templated transcription"/>
    <property type="evidence" value="ECO:0007669"/>
    <property type="project" value="InterPro"/>
</dbReference>
<dbReference type="InterPro" id="IPR016849">
    <property type="entry name" value="Rtt109"/>
</dbReference>
<proteinExistence type="predicted"/>
<name>A0A1Y6LUP5_ZYMTR</name>
<accession>A0A1Y6LUP5</accession>
<dbReference type="PANTHER" id="PTHR31571:SF2">
    <property type="entry name" value="HISTONE ACETYLTRANSFERASE RTT109"/>
    <property type="match status" value="1"/>
</dbReference>
<dbReference type="AlphaFoldDB" id="A0A1Y6LUP5"/>
<feature type="compositionally biased region" description="Low complexity" evidence="10">
    <location>
        <begin position="279"/>
        <end position="305"/>
    </location>
</feature>
<keyword evidence="5" id="KW-0007">Acetylation</keyword>
<feature type="region of interest" description="Disordered" evidence="10">
    <location>
        <begin position="278"/>
        <end position="305"/>
    </location>
</feature>
<evidence type="ECO:0000256" key="1">
    <source>
        <dbReference type="ARBA" id="ARBA00004123"/>
    </source>
</evidence>
<evidence type="ECO:0000313" key="12">
    <source>
        <dbReference type="Proteomes" id="UP000215453"/>
    </source>
</evidence>